<dbReference type="Pfam" id="PF02361">
    <property type="entry name" value="CbiQ"/>
    <property type="match status" value="1"/>
</dbReference>
<evidence type="ECO:0000313" key="8">
    <source>
        <dbReference type="Proteomes" id="UP000466848"/>
    </source>
</evidence>
<evidence type="ECO:0000256" key="4">
    <source>
        <dbReference type="ARBA" id="ARBA00022989"/>
    </source>
</evidence>
<dbReference type="PANTHER" id="PTHR34857">
    <property type="entry name" value="SLL0384 PROTEIN"/>
    <property type="match status" value="1"/>
</dbReference>
<feature type="transmembrane region" description="Helical" evidence="6">
    <location>
        <begin position="55"/>
        <end position="73"/>
    </location>
</feature>
<sequence>MNRIKHKGFDPRIGMILIVLSVVIVFSHPEVYTEWILMGSIFICMWLFDMRKAMVNLLVSYAFLFAIQLLLIPRVHVTLASILSIFIYFKMILPCSAMVALFVGTTPVRVLLEAFRRMHVPLPVSIAAVVSARYFPALKDDTLAIWGAMRLRNIKRLEQKVESLYVPLLMSAVNTGEELARSAVTRGIENPASKTSYITIKFRLRDALALLYFGGLTAFTIIRG</sequence>
<proteinExistence type="predicted"/>
<keyword evidence="2" id="KW-1003">Cell membrane</keyword>
<dbReference type="RefSeq" id="WP_163067649.1">
    <property type="nucleotide sequence ID" value="NZ_CP048649.1"/>
</dbReference>
<evidence type="ECO:0000256" key="3">
    <source>
        <dbReference type="ARBA" id="ARBA00022692"/>
    </source>
</evidence>
<protein>
    <submittedName>
        <fullName evidence="7">Energy-coupling factor transporter transmembrane protein EcfT</fullName>
    </submittedName>
</protein>
<feature type="transmembrane region" description="Helical" evidence="6">
    <location>
        <begin position="32"/>
        <end position="48"/>
    </location>
</feature>
<feature type="transmembrane region" description="Helical" evidence="6">
    <location>
        <begin position="85"/>
        <end position="112"/>
    </location>
</feature>
<dbReference type="InterPro" id="IPR051611">
    <property type="entry name" value="ECF_transporter_component"/>
</dbReference>
<dbReference type="InterPro" id="IPR003339">
    <property type="entry name" value="ABC/ECF_trnsptr_transmembrane"/>
</dbReference>
<dbReference type="PANTHER" id="PTHR34857:SF2">
    <property type="entry name" value="SLL0384 PROTEIN"/>
    <property type="match status" value="1"/>
</dbReference>
<accession>A0A858BWF2</accession>
<dbReference type="CDD" id="cd16914">
    <property type="entry name" value="EcfT"/>
    <property type="match status" value="1"/>
</dbReference>
<organism evidence="7 8">
    <name type="scientific">Aminipila butyrica</name>
    <dbReference type="NCBI Taxonomy" id="433296"/>
    <lineage>
        <taxon>Bacteria</taxon>
        <taxon>Bacillati</taxon>
        <taxon>Bacillota</taxon>
        <taxon>Clostridia</taxon>
        <taxon>Peptostreptococcales</taxon>
        <taxon>Anaerovoracaceae</taxon>
        <taxon>Aminipila</taxon>
    </lineage>
</organism>
<dbReference type="Proteomes" id="UP000466848">
    <property type="component" value="Chromosome"/>
</dbReference>
<dbReference type="EMBL" id="CP048649">
    <property type="protein sequence ID" value="QIB70411.1"/>
    <property type="molecule type" value="Genomic_DNA"/>
</dbReference>
<keyword evidence="8" id="KW-1185">Reference proteome</keyword>
<comment type="subcellular location">
    <subcellularLocation>
        <location evidence="1">Membrane</location>
        <topology evidence="1">Multi-pass membrane protein</topology>
    </subcellularLocation>
</comment>
<feature type="transmembrane region" description="Helical" evidence="6">
    <location>
        <begin position="9"/>
        <end position="26"/>
    </location>
</feature>
<dbReference type="AlphaFoldDB" id="A0A858BWF2"/>
<keyword evidence="3 6" id="KW-0812">Transmembrane</keyword>
<gene>
    <name evidence="7" type="ORF">Ami103574_14405</name>
</gene>
<reference evidence="7 8" key="1">
    <citation type="submission" date="2020-02" db="EMBL/GenBank/DDBJ databases">
        <authorList>
            <person name="Kim Y.B."/>
            <person name="Roh S.W."/>
        </authorList>
    </citation>
    <scope>NUCLEOTIDE SEQUENCE [LARGE SCALE GENOMIC DNA]</scope>
    <source>
        <strain evidence="7 8">DSM 103574</strain>
    </source>
</reference>
<evidence type="ECO:0000256" key="1">
    <source>
        <dbReference type="ARBA" id="ARBA00004141"/>
    </source>
</evidence>
<evidence type="ECO:0000256" key="5">
    <source>
        <dbReference type="ARBA" id="ARBA00023136"/>
    </source>
</evidence>
<evidence type="ECO:0000313" key="7">
    <source>
        <dbReference type="EMBL" id="QIB70411.1"/>
    </source>
</evidence>
<feature type="transmembrane region" description="Helical" evidence="6">
    <location>
        <begin position="204"/>
        <end position="222"/>
    </location>
</feature>
<dbReference type="KEGG" id="abut:Ami103574_14405"/>
<name>A0A858BWF2_9FIRM</name>
<keyword evidence="5 6" id="KW-0472">Membrane</keyword>
<evidence type="ECO:0000256" key="2">
    <source>
        <dbReference type="ARBA" id="ARBA00022475"/>
    </source>
</evidence>
<keyword evidence="4 6" id="KW-1133">Transmembrane helix</keyword>
<evidence type="ECO:0000256" key="6">
    <source>
        <dbReference type="SAM" id="Phobius"/>
    </source>
</evidence>
<dbReference type="GO" id="GO:0005886">
    <property type="term" value="C:plasma membrane"/>
    <property type="evidence" value="ECO:0007669"/>
    <property type="project" value="UniProtKB-ARBA"/>
</dbReference>